<dbReference type="AlphaFoldDB" id="A0A6G1BYF4"/>
<protein>
    <recommendedName>
        <fullName evidence="4">DUF834 domain-containing protein</fullName>
    </recommendedName>
</protein>
<accession>A0A6G1BYF4</accession>
<evidence type="ECO:0008006" key="4">
    <source>
        <dbReference type="Google" id="ProtNLM"/>
    </source>
</evidence>
<dbReference type="EMBL" id="SPHZ02000011">
    <property type="protein sequence ID" value="KAF0892922.1"/>
    <property type="molecule type" value="Genomic_DNA"/>
</dbReference>
<evidence type="ECO:0000313" key="3">
    <source>
        <dbReference type="Proteomes" id="UP000479710"/>
    </source>
</evidence>
<name>A0A6G1BYF4_9ORYZ</name>
<dbReference type="Proteomes" id="UP000479710">
    <property type="component" value="Unassembled WGS sequence"/>
</dbReference>
<organism evidence="2 3">
    <name type="scientific">Oryza meyeriana var. granulata</name>
    <dbReference type="NCBI Taxonomy" id="110450"/>
    <lineage>
        <taxon>Eukaryota</taxon>
        <taxon>Viridiplantae</taxon>
        <taxon>Streptophyta</taxon>
        <taxon>Embryophyta</taxon>
        <taxon>Tracheophyta</taxon>
        <taxon>Spermatophyta</taxon>
        <taxon>Magnoliopsida</taxon>
        <taxon>Liliopsida</taxon>
        <taxon>Poales</taxon>
        <taxon>Poaceae</taxon>
        <taxon>BOP clade</taxon>
        <taxon>Oryzoideae</taxon>
        <taxon>Oryzeae</taxon>
        <taxon>Oryzinae</taxon>
        <taxon>Oryza</taxon>
        <taxon>Oryza meyeriana</taxon>
    </lineage>
</organism>
<reference evidence="2 3" key="1">
    <citation type="submission" date="2019-11" db="EMBL/GenBank/DDBJ databases">
        <title>Whole genome sequence of Oryza granulata.</title>
        <authorList>
            <person name="Li W."/>
        </authorList>
    </citation>
    <scope>NUCLEOTIDE SEQUENCE [LARGE SCALE GENOMIC DNA]</scope>
    <source>
        <strain evidence="3">cv. Menghai</strain>
        <tissue evidence="2">Leaf</tissue>
    </source>
</reference>
<gene>
    <name evidence="2" type="ORF">E2562_019575</name>
</gene>
<evidence type="ECO:0000313" key="2">
    <source>
        <dbReference type="EMBL" id="KAF0892922.1"/>
    </source>
</evidence>
<feature type="compositionally biased region" description="Basic and acidic residues" evidence="1">
    <location>
        <begin position="1"/>
        <end position="10"/>
    </location>
</feature>
<feature type="compositionally biased region" description="Low complexity" evidence="1">
    <location>
        <begin position="45"/>
        <end position="55"/>
    </location>
</feature>
<evidence type="ECO:0000256" key="1">
    <source>
        <dbReference type="SAM" id="MobiDB-lite"/>
    </source>
</evidence>
<comment type="caution">
    <text evidence="2">The sequence shown here is derived from an EMBL/GenBank/DDBJ whole genome shotgun (WGS) entry which is preliminary data.</text>
</comment>
<feature type="region of interest" description="Disordered" evidence="1">
    <location>
        <begin position="1"/>
        <end position="55"/>
    </location>
</feature>
<proteinExistence type="predicted"/>
<keyword evidence="3" id="KW-1185">Reference proteome</keyword>
<sequence>MSYQAEETHRRPTRHALRRGNAVGPMGQHLGTGAPVPGPWRSSMAEGTRATAGGGVTTTAARQMTAMCQRGEGRGQRHWETVGAGAGGMGCRRRRIEREEIGALAGLGAHPW</sequence>